<feature type="region of interest" description="Disordered" evidence="1">
    <location>
        <begin position="1"/>
        <end position="68"/>
    </location>
</feature>
<protein>
    <submittedName>
        <fullName evidence="2">Uncharacterized protein</fullName>
    </submittedName>
</protein>
<accession>A0AAU8JSU1</accession>
<dbReference type="EMBL" id="CP159872">
    <property type="protein sequence ID" value="XCM78229.1"/>
    <property type="molecule type" value="Genomic_DNA"/>
</dbReference>
<dbReference type="KEGG" id="kcm:ABWK59_04400"/>
<sequence>MTTRNRDRATTADEWPPTETPESRMTGEGGPPPDEREKTAADDPAFAVTDAPEDSENASGHGRRSDGS</sequence>
<gene>
    <name evidence="2" type="ORF">ABWK59_04400</name>
</gene>
<dbReference type="RefSeq" id="WP_354637972.1">
    <property type="nucleotide sequence ID" value="NZ_CP159872.1"/>
</dbReference>
<organism evidence="2">
    <name type="scientific">Kitasatospora camelliae</name>
    <dbReference type="NCBI Taxonomy" id="3156397"/>
    <lineage>
        <taxon>Bacteria</taxon>
        <taxon>Bacillati</taxon>
        <taxon>Actinomycetota</taxon>
        <taxon>Actinomycetes</taxon>
        <taxon>Kitasatosporales</taxon>
        <taxon>Streptomycetaceae</taxon>
        <taxon>Kitasatospora</taxon>
    </lineage>
</organism>
<evidence type="ECO:0000256" key="1">
    <source>
        <dbReference type="SAM" id="MobiDB-lite"/>
    </source>
</evidence>
<feature type="compositionally biased region" description="Basic and acidic residues" evidence="1">
    <location>
        <begin position="1"/>
        <end position="11"/>
    </location>
</feature>
<dbReference type="AlphaFoldDB" id="A0AAU8JSU1"/>
<proteinExistence type="predicted"/>
<reference evidence="2" key="1">
    <citation type="submission" date="2024-06" db="EMBL/GenBank/DDBJ databases">
        <title>The genome sequences of Kitasatospora sp. strain HUAS MG31.</title>
        <authorList>
            <person name="Mo P."/>
        </authorList>
    </citation>
    <scope>NUCLEOTIDE SEQUENCE</scope>
    <source>
        <strain evidence="2">HUAS MG31</strain>
    </source>
</reference>
<name>A0AAU8JSU1_9ACTN</name>
<evidence type="ECO:0000313" key="2">
    <source>
        <dbReference type="EMBL" id="XCM78229.1"/>
    </source>
</evidence>